<feature type="domain" description="R13L1/DRL21-like LRR repeat region" evidence="9">
    <location>
        <begin position="704"/>
        <end position="830"/>
    </location>
</feature>
<keyword evidence="3" id="KW-0547">Nucleotide-binding</keyword>
<keyword evidence="13" id="KW-1185">Reference proteome</keyword>
<dbReference type="GO" id="GO:0005524">
    <property type="term" value="F:ATP binding"/>
    <property type="evidence" value="ECO:0007669"/>
    <property type="project" value="UniProtKB-KW"/>
</dbReference>
<reference evidence="11 12" key="2">
    <citation type="journal article" date="2010" name="Nature">
        <title>Genome sequence of the palaeopolyploid soybean.</title>
        <authorList>
            <person name="Schmutz J."/>
            <person name="Cannon S.B."/>
            <person name="Schlueter J."/>
            <person name="Ma J."/>
            <person name="Mitros T."/>
            <person name="Nelson W."/>
            <person name="Hyten D.L."/>
            <person name="Song Q."/>
            <person name="Thelen J.J."/>
            <person name="Cheng J."/>
            <person name="Xu D."/>
            <person name="Hellsten U."/>
            <person name="May G.D."/>
            <person name="Yu Y."/>
            <person name="Sakurai T."/>
            <person name="Umezawa T."/>
            <person name="Bhattacharyya M.K."/>
            <person name="Sandhu D."/>
            <person name="Valliyodan B."/>
            <person name="Lindquist E."/>
            <person name="Peto M."/>
            <person name="Grant D."/>
            <person name="Shu S."/>
            <person name="Goodstein D."/>
            <person name="Barry K."/>
            <person name="Futrell-Griggs M."/>
            <person name="Abernathy B."/>
            <person name="Du J."/>
            <person name="Tian Z."/>
            <person name="Zhu L."/>
            <person name="Gill N."/>
            <person name="Joshi T."/>
            <person name="Libault M."/>
            <person name="Sethuraman A."/>
            <person name="Zhang X.-C."/>
            <person name="Shinozaki K."/>
            <person name="Nguyen H.T."/>
            <person name="Wing R.A."/>
            <person name="Cregan P."/>
            <person name="Specht J."/>
            <person name="Grimwood J."/>
            <person name="Rokhsar D."/>
            <person name="Stacey G."/>
            <person name="Shoemaker R.C."/>
            <person name="Jackson S.A."/>
        </authorList>
    </citation>
    <scope>NUCLEOTIDE SEQUENCE [LARGE SCALE GENOMIC DNA]</scope>
    <source>
        <strain evidence="12">cv. Williams 82</strain>
        <tissue evidence="11">Callus</tissue>
    </source>
</reference>
<dbReference type="Gene3D" id="1.10.8.430">
    <property type="entry name" value="Helical domain of apoptotic protease-activating factors"/>
    <property type="match status" value="1"/>
</dbReference>
<evidence type="ECO:0000313" key="11">
    <source>
        <dbReference type="EMBL" id="KRH20633.1"/>
    </source>
</evidence>
<dbReference type="Pfam" id="PF25019">
    <property type="entry name" value="LRR_R13L1-DRL21"/>
    <property type="match status" value="1"/>
</dbReference>
<dbReference type="InterPro" id="IPR027417">
    <property type="entry name" value="P-loop_NTPase"/>
</dbReference>
<accession>I1M0L3</accession>
<keyword evidence="4" id="KW-0611">Plant defense</keyword>
<dbReference type="InterPro" id="IPR002182">
    <property type="entry name" value="NB-ARC"/>
</dbReference>
<dbReference type="FunFam" id="3.40.50.300:FF:001091">
    <property type="entry name" value="Probable disease resistance protein At1g61300"/>
    <property type="match status" value="1"/>
</dbReference>
<dbReference type="GO" id="GO:0098542">
    <property type="term" value="P:defense response to other organism"/>
    <property type="evidence" value="ECO:0000318"/>
    <property type="project" value="GO_Central"/>
</dbReference>
<keyword evidence="5" id="KW-0067">ATP-binding</keyword>
<dbReference type="InterPro" id="IPR032675">
    <property type="entry name" value="LRR_dom_sf"/>
</dbReference>
<evidence type="ECO:0000259" key="6">
    <source>
        <dbReference type="Pfam" id="PF00931"/>
    </source>
</evidence>
<dbReference type="Gene3D" id="1.20.5.4130">
    <property type="match status" value="1"/>
</dbReference>
<dbReference type="PANTHER" id="PTHR36766">
    <property type="entry name" value="PLANT BROAD-SPECTRUM MILDEW RESISTANCE PROTEIN RPW8"/>
    <property type="match status" value="1"/>
</dbReference>
<reference evidence="12" key="3">
    <citation type="submission" date="2018-02" db="UniProtKB">
        <authorList>
            <consortium name="EnsemblPlants"/>
        </authorList>
    </citation>
    <scope>IDENTIFICATION</scope>
    <source>
        <strain evidence="12">Williams 82</strain>
    </source>
</reference>
<dbReference type="eggNOG" id="KOG4658">
    <property type="taxonomic scope" value="Eukaryota"/>
</dbReference>
<dbReference type="SMR" id="C6ZS42"/>
<feature type="domain" description="NB-ARC" evidence="6">
    <location>
        <begin position="186"/>
        <end position="358"/>
    </location>
</feature>
<evidence type="ECO:0000256" key="3">
    <source>
        <dbReference type="ARBA" id="ARBA00022741"/>
    </source>
</evidence>
<organism evidence="10">
    <name type="scientific">Glycine max</name>
    <name type="common">Soybean</name>
    <name type="synonym">Glycine hispida</name>
    <dbReference type="NCBI Taxonomy" id="3847"/>
    <lineage>
        <taxon>Eukaryota</taxon>
        <taxon>Viridiplantae</taxon>
        <taxon>Streptophyta</taxon>
        <taxon>Embryophyta</taxon>
        <taxon>Tracheophyta</taxon>
        <taxon>Spermatophyta</taxon>
        <taxon>Magnoliopsida</taxon>
        <taxon>eudicotyledons</taxon>
        <taxon>Gunneridae</taxon>
        <taxon>Pentapetalae</taxon>
        <taxon>rosids</taxon>
        <taxon>fabids</taxon>
        <taxon>Fabales</taxon>
        <taxon>Fabaceae</taxon>
        <taxon>Papilionoideae</taxon>
        <taxon>50 kb inversion clade</taxon>
        <taxon>NPAAA clade</taxon>
        <taxon>indigoferoid/millettioid clade</taxon>
        <taxon>Phaseoleae</taxon>
        <taxon>Glycine</taxon>
        <taxon>Glycine subgen. Soja</taxon>
    </lineage>
</organism>
<evidence type="ECO:0000313" key="12">
    <source>
        <dbReference type="EnsemblPlants" id="KRH20633"/>
    </source>
</evidence>
<evidence type="ECO:0000259" key="9">
    <source>
        <dbReference type="Pfam" id="PF25019"/>
    </source>
</evidence>
<dbReference type="PRINTS" id="PR00364">
    <property type="entry name" value="DISEASERSIST"/>
</dbReference>
<dbReference type="Gene3D" id="1.10.10.10">
    <property type="entry name" value="Winged helix-like DNA-binding domain superfamily/Winged helix DNA-binding domain"/>
    <property type="match status" value="1"/>
</dbReference>
<dbReference type="Pfam" id="PF23559">
    <property type="entry name" value="WHD_DRP"/>
    <property type="match status" value="1"/>
</dbReference>
<reference evidence="10" key="1">
    <citation type="submission" date="2008-08" db="EMBL/GenBank/DDBJ databases">
        <title>Isolation of a candidate disease-resistance gene from soybean.</title>
        <authorList>
            <person name="Li W."/>
            <person name="Chang W."/>
            <person name="Han Y."/>
            <person name="Bao S."/>
        </authorList>
    </citation>
    <scope>NUCLEOTIDE SEQUENCE</scope>
</reference>
<protein>
    <submittedName>
        <fullName evidence="10">Disease resistance protein</fullName>
    </submittedName>
</protein>
<dbReference type="Gene3D" id="3.40.50.300">
    <property type="entry name" value="P-loop containing nucleotide triphosphate hydrolases"/>
    <property type="match status" value="1"/>
</dbReference>
<dbReference type="FunFam" id="1.10.10.10:FF:000322">
    <property type="entry name" value="Probable disease resistance protein At1g63360"/>
    <property type="match status" value="1"/>
</dbReference>
<dbReference type="EMBL" id="CM000846">
    <property type="protein sequence ID" value="KRH20633.1"/>
    <property type="molecule type" value="Genomic_DNA"/>
</dbReference>
<evidence type="ECO:0000256" key="2">
    <source>
        <dbReference type="ARBA" id="ARBA00022737"/>
    </source>
</evidence>
<feature type="domain" description="Disease resistance N-terminal" evidence="7">
    <location>
        <begin position="14"/>
        <end position="102"/>
    </location>
</feature>
<dbReference type="GO" id="GO:0043531">
    <property type="term" value="F:ADP binding"/>
    <property type="evidence" value="ECO:0007669"/>
    <property type="project" value="InterPro"/>
</dbReference>
<evidence type="ECO:0000313" key="10">
    <source>
        <dbReference type="EMBL" id="ACM89636.1"/>
    </source>
</evidence>
<keyword evidence="1" id="KW-0433">Leucine-rich repeat</keyword>
<dbReference type="Gramene" id="KRH20633">
    <property type="protein sequence ID" value="KRH20633"/>
    <property type="gene ID" value="GLYMA_13G190800"/>
</dbReference>
<dbReference type="HOGENOM" id="CLU_000837_8_8_1"/>
<accession>C6ZS42</accession>
<dbReference type="SUPFAM" id="SSF52540">
    <property type="entry name" value="P-loop containing nucleoside triphosphate hydrolases"/>
    <property type="match status" value="1"/>
</dbReference>
<keyword evidence="2" id="KW-0677">Repeat</keyword>
<evidence type="ECO:0000256" key="5">
    <source>
        <dbReference type="ARBA" id="ARBA00022840"/>
    </source>
</evidence>
<evidence type="ECO:0000256" key="1">
    <source>
        <dbReference type="ARBA" id="ARBA00022614"/>
    </source>
</evidence>
<dbReference type="GeneID" id="100499655"/>
<dbReference type="Proteomes" id="UP000008827">
    <property type="component" value="Chromosome 13"/>
</dbReference>
<dbReference type="RefSeq" id="NP_001237835.1">
    <property type="nucleotide sequence ID" value="NM_001250906.1"/>
</dbReference>
<evidence type="ECO:0000313" key="13">
    <source>
        <dbReference type="Proteomes" id="UP000008827"/>
    </source>
</evidence>
<dbReference type="OMA" id="TELEMCK"/>
<dbReference type="EMBL" id="FJ014885">
    <property type="protein sequence ID" value="ACM89636.1"/>
    <property type="molecule type" value="mRNA"/>
</dbReference>
<feature type="domain" description="Disease resistance protein winged helix" evidence="8">
    <location>
        <begin position="442"/>
        <end position="511"/>
    </location>
</feature>
<evidence type="ECO:0000259" key="8">
    <source>
        <dbReference type="Pfam" id="PF23559"/>
    </source>
</evidence>
<dbReference type="OrthoDB" id="1733640at2759"/>
<dbReference type="SUPFAM" id="SSF52058">
    <property type="entry name" value="L domain-like"/>
    <property type="match status" value="2"/>
</dbReference>
<dbReference type="Gene3D" id="3.80.10.10">
    <property type="entry name" value="Ribonuclease Inhibitor"/>
    <property type="match status" value="5"/>
</dbReference>
<sequence length="1280" mass="145216">MALELVGGALLSAFLQAAFQKLASHQIRDFFRGRKLDQKLLNNLEIKLNSIQALADDAELKQFRDPRVRNWLLKVKDAVFDAEDLLDEIQHEISKCQVDAEAEAESQTCTCKVPNFFKSSPVSSFYKEIKSRMEQVLEDLENLASQSGYLGLKNASGVGSGFGGAVSQQSQSTSLLVERVIYGRDDDKEMIFNWLTSDIDNCNKPSIFSIVGMGGLGKTTLAQHVFNDPRIENKFDIKAWVCVSDEFDVFNVTRTILEAVTKSTDDSRNREMVQGRLKEKLTGKRFFLVLDDVWNRNQKEWEALQTPLNDGAPGSKIVVTTRDKKVASIVGSNKTHCLELLQDDHCWQLLAKHAFQDDSHQPNADFKEIGTKIVAKCKGLPLALTTIGSLLHQKSSISEWEGILKSEIWEFSEEDSSIVPALALSYHHLPSRLKRCFAYCALFPKDYRFGKEGLIQLWMAENFLQCHQQSRSPEEVGEQYFNDLLSRSFFQQSSNIEGKPFVMHDLLNDLAKYVCGDFCFRLEDDQPKHIPKTTRHFSVASNHVKCFDGFGTLYNAERLRTFMSLSEETSFHNYSRWYCKMSTRELFSKFKFLRVLSVSDYSNLTELPDSVGNLKYLHSLDLSNTGIEKLPESTCSLYNLQILKLNGCKHLKELPSNLHKLTDLHRLELMYTGVRKVPAHLGKLEYLQVLMSSFNVGKSREFSIQQLGELNLHGSLSIENLQNVENPSDALAVDLKNKTHLVELELEWDSDWNPDDSTKERDEIVIENLQPSKHLEKLTMRNYGGKQFPSWLSDNSSLNVVSLSLRNCQSCQRLPPLGLLPFLKELSIEGLDGIVSINADFFGSSSCSFTSLESLRFSNMKEWEEWECKGVTGAFPRLQRLSIGYCPKLKGLPPLGLLPFLKELSIEGLDGIVSINADFFGSSSCSFTSLESLKFSDMKEWEEWECKGVTGAFPRLQRLSIRYCPKLKGLPPLGLLPFLKELSIQRLDGIVSINADFFGSSSCSFTSLESLDFYDMKEWEEWECKGVTGAFPRLQRLSIYNCPKLKWHLPEQLSHLNRLGISGWDSLTTIPLDIFPILRELDIRECLNLQGISQGQTHNHLQRLSMRECPQLESLPEGMHVLLPSLDYLGIIRCPKVEMFPEGGLPSNLKNMHLYGSYKLMSSLKSALGGNHSLETLRIGGVDVECLPEEGVLPHSLVTLDISHCEDLKRLDYKGLCHLSSLKELTLWNCRRLQCLPEEGLPKSISTLTIRRCGFLKQRCREPQGEDWPKIAHIEDVDIR</sequence>
<dbReference type="AlphaFoldDB" id="C6ZS42"/>
<dbReference type="InterPro" id="IPR042197">
    <property type="entry name" value="Apaf_helical"/>
</dbReference>
<evidence type="ECO:0000259" key="7">
    <source>
        <dbReference type="Pfam" id="PF18052"/>
    </source>
</evidence>
<gene>
    <name evidence="12" type="primary">LOC100499655</name>
    <name evidence="11" type="ORF">GLYMA_13G190800</name>
</gene>
<dbReference type="Pfam" id="PF18052">
    <property type="entry name" value="Rx_N"/>
    <property type="match status" value="1"/>
</dbReference>
<dbReference type="InterPro" id="IPR056789">
    <property type="entry name" value="LRR_R13L1-DRL21"/>
</dbReference>
<proteinExistence type="evidence at transcript level"/>
<dbReference type="InterPro" id="IPR058922">
    <property type="entry name" value="WHD_DRP"/>
</dbReference>
<dbReference type="PaxDb" id="3847-GLYMA13G26000.1"/>
<dbReference type="EnsemblPlants" id="KRH20633">
    <property type="protein sequence ID" value="KRH20633"/>
    <property type="gene ID" value="GLYMA_13G190800"/>
</dbReference>
<name>C6ZS42_SOYBN</name>
<dbReference type="Pfam" id="PF00931">
    <property type="entry name" value="NB-ARC"/>
    <property type="match status" value="1"/>
</dbReference>
<dbReference type="InterPro" id="IPR041118">
    <property type="entry name" value="Rx_N"/>
</dbReference>
<reference evidence="11" key="4">
    <citation type="submission" date="2018-07" db="EMBL/GenBank/DDBJ databases">
        <title>WGS assembly of Glycine max.</title>
        <authorList>
            <person name="Schmutz J."/>
            <person name="Cannon S."/>
            <person name="Schlueter J."/>
            <person name="Ma J."/>
            <person name="Mitros T."/>
            <person name="Nelson W."/>
            <person name="Hyten D."/>
            <person name="Song Q."/>
            <person name="Thelen J."/>
            <person name="Cheng J."/>
            <person name="Xu D."/>
            <person name="Hellsten U."/>
            <person name="May G."/>
            <person name="Yu Y."/>
            <person name="Sakurai T."/>
            <person name="Umezawa T."/>
            <person name="Bhattacharyya M."/>
            <person name="Sandhu D."/>
            <person name="Valliyodan B."/>
            <person name="Lindquist E."/>
            <person name="Peto M."/>
            <person name="Grant D."/>
            <person name="Shu S."/>
            <person name="Goodstein D."/>
            <person name="Barry K."/>
            <person name="Futrell-Griggs M."/>
            <person name="Abernathy B."/>
            <person name="Du J."/>
            <person name="Tian Z."/>
            <person name="Zhu L."/>
            <person name="Gill N."/>
            <person name="Joshi T."/>
            <person name="Libault M."/>
            <person name="Sethuraman A."/>
            <person name="Zhang X."/>
            <person name="Shinozaki K."/>
            <person name="Nguyen H."/>
            <person name="Wing R."/>
            <person name="Cregan P."/>
            <person name="Specht J."/>
            <person name="Grimwood J."/>
            <person name="Rokhsar D."/>
            <person name="Stacey G."/>
            <person name="Shoemaker R."/>
            <person name="Jackson S."/>
        </authorList>
    </citation>
    <scope>NUCLEOTIDE SEQUENCE</scope>
    <source>
        <tissue evidence="11">Callus</tissue>
    </source>
</reference>
<dbReference type="KEGG" id="gmx:100499655"/>
<evidence type="ECO:0000256" key="4">
    <source>
        <dbReference type="ARBA" id="ARBA00022821"/>
    </source>
</evidence>
<dbReference type="PANTHER" id="PTHR36766:SF40">
    <property type="entry name" value="DISEASE RESISTANCE PROTEIN RGA3"/>
    <property type="match status" value="1"/>
</dbReference>
<dbReference type="InterPro" id="IPR036388">
    <property type="entry name" value="WH-like_DNA-bd_sf"/>
</dbReference>